<dbReference type="PROSITE" id="PS51331">
    <property type="entry name" value="THYX"/>
    <property type="match status" value="2"/>
</dbReference>
<dbReference type="SUPFAM" id="SSF69796">
    <property type="entry name" value="Thymidylate synthase-complementing protein Thy1"/>
    <property type="match status" value="2"/>
</dbReference>
<dbReference type="PANTHER" id="PTHR34934">
    <property type="entry name" value="FLAVIN-DEPENDENT THYMIDYLATE SYNTHASE"/>
    <property type="match status" value="1"/>
</dbReference>
<evidence type="ECO:0000313" key="2">
    <source>
        <dbReference type="Proteomes" id="UP000178372"/>
    </source>
</evidence>
<dbReference type="CDD" id="cd20175">
    <property type="entry name" value="ThyX"/>
    <property type="match status" value="1"/>
</dbReference>
<evidence type="ECO:0008006" key="3">
    <source>
        <dbReference type="Google" id="ProtNLM"/>
    </source>
</evidence>
<dbReference type="Gene3D" id="3.30.1360.170">
    <property type="match status" value="2"/>
</dbReference>
<name>A0A1F7GA21_9BACT</name>
<evidence type="ECO:0000313" key="1">
    <source>
        <dbReference type="EMBL" id="OGK15749.1"/>
    </source>
</evidence>
<dbReference type="InterPro" id="IPR003669">
    <property type="entry name" value="Thymidylate_synthase_ThyX"/>
</dbReference>
<dbReference type="AlphaFoldDB" id="A0A1F7GA21"/>
<comment type="caution">
    <text evidence="1">The sequence shown here is derived from an EMBL/GenBank/DDBJ whole genome shotgun (WGS) entry which is preliminary data.</text>
</comment>
<proteinExistence type="predicted"/>
<organism evidence="1 2">
    <name type="scientific">Candidatus Roizmanbacteria bacterium RIFCSPHIGHO2_01_FULL_39_12b</name>
    <dbReference type="NCBI Taxonomy" id="1802030"/>
    <lineage>
        <taxon>Bacteria</taxon>
        <taxon>Candidatus Roizmaniibacteriota</taxon>
    </lineage>
</organism>
<dbReference type="InterPro" id="IPR036098">
    <property type="entry name" value="Thymidylate_synthase_ThyX_sf"/>
</dbReference>
<dbReference type="Proteomes" id="UP000178372">
    <property type="component" value="Unassembled WGS sequence"/>
</dbReference>
<dbReference type="GO" id="GO:0050660">
    <property type="term" value="F:flavin adenine dinucleotide binding"/>
    <property type="evidence" value="ECO:0007669"/>
    <property type="project" value="InterPro"/>
</dbReference>
<reference evidence="1 2" key="1">
    <citation type="journal article" date="2016" name="Nat. Commun.">
        <title>Thousands of microbial genomes shed light on interconnected biogeochemical processes in an aquifer system.</title>
        <authorList>
            <person name="Anantharaman K."/>
            <person name="Brown C.T."/>
            <person name="Hug L.A."/>
            <person name="Sharon I."/>
            <person name="Castelle C.J."/>
            <person name="Probst A.J."/>
            <person name="Thomas B.C."/>
            <person name="Singh A."/>
            <person name="Wilkins M.J."/>
            <person name="Karaoz U."/>
            <person name="Brodie E.L."/>
            <person name="Williams K.H."/>
            <person name="Hubbard S.S."/>
            <person name="Banfield J.F."/>
        </authorList>
    </citation>
    <scope>NUCLEOTIDE SEQUENCE [LARGE SCALE GENOMIC DNA]</scope>
</reference>
<dbReference type="GO" id="GO:0004799">
    <property type="term" value="F:thymidylate synthase activity"/>
    <property type="evidence" value="ECO:0007669"/>
    <property type="project" value="TreeGrafter"/>
</dbReference>
<dbReference type="GO" id="GO:0006231">
    <property type="term" value="P:dTMP biosynthetic process"/>
    <property type="evidence" value="ECO:0007669"/>
    <property type="project" value="InterPro"/>
</dbReference>
<protein>
    <recommendedName>
        <fullName evidence="3">Thymidylate synthase</fullName>
    </recommendedName>
</protein>
<dbReference type="GO" id="GO:0070402">
    <property type="term" value="F:NADPH binding"/>
    <property type="evidence" value="ECO:0007669"/>
    <property type="project" value="TreeGrafter"/>
</dbReference>
<accession>A0A1F7GA21</accession>
<dbReference type="GO" id="GO:0050797">
    <property type="term" value="F:thymidylate synthase (FAD) activity"/>
    <property type="evidence" value="ECO:0007669"/>
    <property type="project" value="InterPro"/>
</dbReference>
<sequence length="605" mass="70648">MAFKNERRIVNSDVLPIHADLEKFAPVYSPETFTDDELRYLRPFFSNTDRSVFVVTGLPEEVIGALSSRYSRAPSGMRRVFLREYILPIAKPEEQNDWNDLDEGEQRERLHTKLELETFLAYHEKHGGIEGLVNTERGRRFFTKWLAEFGDDSIAELSNAHVCLEGVSNVVANRLESQRIGISPLEKSTRYVSFRDRRPTDGTYQYVVPGELKGTVYEAWFTAMMDQLFDLYDRMHEGYLDYTKTLYPKGDNETDISFKRSRSAKRFDDIRDLLPFATQTNIAFNGNARSYEHMINRLMGSDLGEDRWWGQQIAQELERVMPSLVERPQNERGARVQLYMRNLVELRRRLTERYMRPKDASEVDQNQRTWSKLVDCTPDSDIAVIASFLQQGDHNLDIDELIEQVRAISKAERAEILRQILAERQPEGNEPKRETDRFLKPPRAFEAVVLKFAVRGRGGDYRDLHRHRQLTQDRHVLTTAFGYDLEADVLSSPFIEDIEETLETVCELRDEIAREISPKVAEYCVPFAFIQNWYIQITARELYWIVELRTGPQGRRHYREIVAHLADQAIREAPSVFQGMIVDRNVYGLARRESELRADKRRQKT</sequence>
<gene>
    <name evidence="1" type="ORF">A2690_01105</name>
</gene>
<dbReference type="Pfam" id="PF02511">
    <property type="entry name" value="Thy1"/>
    <property type="match status" value="2"/>
</dbReference>
<dbReference type="PANTHER" id="PTHR34934:SF1">
    <property type="entry name" value="FLAVIN-DEPENDENT THYMIDYLATE SYNTHASE"/>
    <property type="match status" value="1"/>
</dbReference>
<dbReference type="EMBL" id="MFZF01000026">
    <property type="protein sequence ID" value="OGK15749.1"/>
    <property type="molecule type" value="Genomic_DNA"/>
</dbReference>